<name>A0A6N7IXM9_9FIRM</name>
<evidence type="ECO:0000313" key="1">
    <source>
        <dbReference type="EMBL" id="MQN00750.1"/>
    </source>
</evidence>
<proteinExistence type="predicted"/>
<protein>
    <recommendedName>
        <fullName evidence="3">Alpha/beta hydrolase</fullName>
    </recommendedName>
</protein>
<sequence length="200" mass="22292">MAENNAYIVPGIGYTVDRSLLYFTGRIAYNAGYHRRPITFGRFEKGVKGDPEKMKRAFIQAYNKLNEQLPEDASSGDIFISKSIGTAVSLQADLKRNIGAKHILFTPLNETMHILKLLLEQQGSERSKDIIVFHGLADQWAPDNELISSEACECGVAYYEVTEANHSLETQNVMTDIGNLKSILDVCAEFIKDRSGDNSL</sequence>
<gene>
    <name evidence="1" type="ORF">FRC54_01990</name>
</gene>
<evidence type="ECO:0008006" key="3">
    <source>
        <dbReference type="Google" id="ProtNLM"/>
    </source>
</evidence>
<dbReference type="Proteomes" id="UP000460257">
    <property type="component" value="Unassembled WGS sequence"/>
</dbReference>
<keyword evidence="2" id="KW-1185">Reference proteome</keyword>
<reference evidence="1" key="1">
    <citation type="journal article" date="2020" name="Appl. Environ. Microbiol.">
        <title>Medium-Chain Fatty Acid Synthesis by 'Candidatus Weimeria bifida' gen. nov., sp. nov., and 'Candidatus Pseudoramibacter fermentans' sp. nov.</title>
        <authorList>
            <person name="Scarborough M.J."/>
            <person name="Myers K.S."/>
            <person name="Donohue T.J."/>
            <person name="Noguera D.R."/>
        </authorList>
    </citation>
    <scope>NUCLEOTIDE SEQUENCE</scope>
    <source>
        <strain evidence="1">LCO1.1</strain>
    </source>
</reference>
<comment type="caution">
    <text evidence="1">The sequence shown here is derived from an EMBL/GenBank/DDBJ whole genome shotgun (WGS) entry which is preliminary data.</text>
</comment>
<dbReference type="AlphaFoldDB" id="A0A6N7IXM9"/>
<organism evidence="1 2">
    <name type="scientific">Candidatus Weimeria bifida</name>
    <dbReference type="NCBI Taxonomy" id="2599074"/>
    <lineage>
        <taxon>Bacteria</taxon>
        <taxon>Bacillati</taxon>
        <taxon>Bacillota</taxon>
        <taxon>Clostridia</taxon>
        <taxon>Lachnospirales</taxon>
        <taxon>Lachnospiraceae</taxon>
        <taxon>Candidatus Weimeria</taxon>
    </lineage>
</organism>
<accession>A0A6N7IXM9</accession>
<evidence type="ECO:0000313" key="2">
    <source>
        <dbReference type="Proteomes" id="UP000460257"/>
    </source>
</evidence>
<dbReference type="EMBL" id="VOGC01000002">
    <property type="protein sequence ID" value="MQN00750.1"/>
    <property type="molecule type" value="Genomic_DNA"/>
</dbReference>